<evidence type="ECO:0000313" key="18">
    <source>
        <dbReference type="Proteomes" id="UP001160625"/>
    </source>
</evidence>
<evidence type="ECO:0000256" key="3">
    <source>
        <dbReference type="ARBA" id="ARBA00022452"/>
    </source>
</evidence>
<keyword evidence="11 12" id="KW-0998">Cell outer membrane</keyword>
<evidence type="ECO:0000256" key="11">
    <source>
        <dbReference type="ARBA" id="ARBA00023237"/>
    </source>
</evidence>
<feature type="domain" description="TonB-dependent receptor-like beta-barrel" evidence="15">
    <location>
        <begin position="316"/>
        <end position="758"/>
    </location>
</feature>
<keyword evidence="3 12" id="KW-1134">Transmembrane beta strand</keyword>
<evidence type="ECO:0000256" key="2">
    <source>
        <dbReference type="ARBA" id="ARBA00022448"/>
    </source>
</evidence>
<proteinExistence type="inferred from homology"/>
<dbReference type="RefSeq" id="WP_281045711.1">
    <property type="nucleotide sequence ID" value="NZ_JARYGZ010000002.1"/>
</dbReference>
<dbReference type="PANTHER" id="PTHR32552:SF89">
    <property type="entry name" value="CATECHOLATE SIDEROPHORE RECEPTOR FIU"/>
    <property type="match status" value="1"/>
</dbReference>
<sequence>MTHKTLILALLAGAATPALAQADTAPAAAAPAADAAPPQEIVVTGNANREGLRKLDASYSISTATAEQIRQVQPVSTADLLKIVPGVWVETSGGQSGANVFIRGFPSSGDAPFLTLEMNGSPIIAPSSLSFLEDSSVFRLDDTVERMEVLRGGPSPIFANGQPGATTNFILKEGTQDPHLSLRATYGTEGTYRGDFVAQGPIDANTTYMVGGFYRYSDGFRHTGFTGDLGGQITGSVTHKFDAGKLTVYGRYLDDHNAFYTPMPLATDGNGHVSTLPGFDARTDTLVGKEIENTQIEVGPGVDGGPTQKKSVDLSKGRGAKIYTFGSTFNYELGDGFTVQNNINFTKGQANTFALFTGDNPQTVDQYLDGRAGSVTYADSGQTLAGNAETIQAGIWAVEKHIQSFTDELKLSKELFEGNTLTVGGYYAHVKDHDVWNLGNSVLLALEPQARVLNASLDDGTQLTRDGFTSASNYAVNAYYKSDNVAGYVSDEWKIGKLRLDGGVRVEHTKITDHYENSSTGDLDGNLLTAYNNGATYLNGTWSDLTYKKTQVSWTVGADYAITNRLNVFVRANQGALLPQFDDLRNNASTPDNIKPQKARQYEVGLKTSTRFYDLYLTGFYNRFHDLLLTQILADGTSVVGLSGSRAYGVEFEGAVRPINGVQIGFRGVYQNGKYLDYATKSGNQVPRQPKFQFAIMPQYTFRTDWGQARVFGTYTHVGKRFADDSNLQPLAKYDTLDLGASIDLKENFSIQATVENVTNTLALTEGNVRTLTSGTDNGYFLGRPIFGRHATITAAYKF</sequence>
<reference evidence="17" key="1">
    <citation type="submission" date="2023-04" db="EMBL/GenBank/DDBJ databases">
        <title>Sphingomonas sp. MAHUQ-71 isolated from rice field.</title>
        <authorList>
            <person name="Huq M.A."/>
        </authorList>
    </citation>
    <scope>NUCLEOTIDE SEQUENCE</scope>
    <source>
        <strain evidence="17">MAHUQ-71</strain>
    </source>
</reference>
<dbReference type="Proteomes" id="UP001160625">
    <property type="component" value="Unassembled WGS sequence"/>
</dbReference>
<evidence type="ECO:0000259" key="15">
    <source>
        <dbReference type="Pfam" id="PF00593"/>
    </source>
</evidence>
<evidence type="ECO:0000256" key="12">
    <source>
        <dbReference type="PROSITE-ProRule" id="PRU01360"/>
    </source>
</evidence>
<evidence type="ECO:0000256" key="5">
    <source>
        <dbReference type="ARBA" id="ARBA00022692"/>
    </source>
</evidence>
<accession>A0ABT6N5H6</accession>
<evidence type="ECO:0000259" key="16">
    <source>
        <dbReference type="Pfam" id="PF07715"/>
    </source>
</evidence>
<feature type="signal peptide" evidence="14">
    <location>
        <begin position="1"/>
        <end position="20"/>
    </location>
</feature>
<keyword evidence="18" id="KW-1185">Reference proteome</keyword>
<feature type="domain" description="TonB-dependent receptor plug" evidence="16">
    <location>
        <begin position="54"/>
        <end position="165"/>
    </location>
</feature>
<name>A0ABT6N5H6_9SPHN</name>
<dbReference type="SUPFAM" id="SSF56935">
    <property type="entry name" value="Porins"/>
    <property type="match status" value="1"/>
</dbReference>
<keyword evidence="6 14" id="KW-0732">Signal</keyword>
<dbReference type="InterPro" id="IPR037066">
    <property type="entry name" value="Plug_dom_sf"/>
</dbReference>
<keyword evidence="10 12" id="KW-0472">Membrane</keyword>
<keyword evidence="8" id="KW-0406">Ion transport</keyword>
<keyword evidence="5 12" id="KW-0812">Transmembrane</keyword>
<feature type="chain" id="PRO_5046430308" evidence="14">
    <location>
        <begin position="21"/>
        <end position="799"/>
    </location>
</feature>
<evidence type="ECO:0000256" key="4">
    <source>
        <dbReference type="ARBA" id="ARBA00022496"/>
    </source>
</evidence>
<dbReference type="PANTHER" id="PTHR32552">
    <property type="entry name" value="FERRICHROME IRON RECEPTOR-RELATED"/>
    <property type="match status" value="1"/>
</dbReference>
<evidence type="ECO:0000256" key="6">
    <source>
        <dbReference type="ARBA" id="ARBA00022729"/>
    </source>
</evidence>
<evidence type="ECO:0000256" key="1">
    <source>
        <dbReference type="ARBA" id="ARBA00004571"/>
    </source>
</evidence>
<dbReference type="Gene3D" id="2.170.130.10">
    <property type="entry name" value="TonB-dependent receptor, plug domain"/>
    <property type="match status" value="1"/>
</dbReference>
<dbReference type="InterPro" id="IPR036942">
    <property type="entry name" value="Beta-barrel_TonB_sf"/>
</dbReference>
<dbReference type="EMBL" id="JARYGZ010000002">
    <property type="protein sequence ID" value="MDH7640367.1"/>
    <property type="molecule type" value="Genomic_DNA"/>
</dbReference>
<dbReference type="Pfam" id="PF00593">
    <property type="entry name" value="TonB_dep_Rec_b-barrel"/>
    <property type="match status" value="1"/>
</dbReference>
<organism evidence="17 18">
    <name type="scientific">Sphingomonas oryzagri</name>
    <dbReference type="NCBI Taxonomy" id="3042314"/>
    <lineage>
        <taxon>Bacteria</taxon>
        <taxon>Pseudomonadati</taxon>
        <taxon>Pseudomonadota</taxon>
        <taxon>Alphaproteobacteria</taxon>
        <taxon>Sphingomonadales</taxon>
        <taxon>Sphingomonadaceae</taxon>
        <taxon>Sphingomonas</taxon>
    </lineage>
</organism>
<dbReference type="InterPro" id="IPR039426">
    <property type="entry name" value="TonB-dep_rcpt-like"/>
</dbReference>
<evidence type="ECO:0000256" key="7">
    <source>
        <dbReference type="ARBA" id="ARBA00023004"/>
    </source>
</evidence>
<evidence type="ECO:0000256" key="9">
    <source>
        <dbReference type="ARBA" id="ARBA00023077"/>
    </source>
</evidence>
<protein>
    <submittedName>
        <fullName evidence="17">TonB-dependent receptor</fullName>
    </submittedName>
</protein>
<gene>
    <name evidence="17" type="ORF">QGN17_16655</name>
</gene>
<evidence type="ECO:0000256" key="10">
    <source>
        <dbReference type="ARBA" id="ARBA00023136"/>
    </source>
</evidence>
<keyword evidence="7" id="KW-0408">Iron</keyword>
<keyword evidence="17" id="KW-0675">Receptor</keyword>
<dbReference type="PROSITE" id="PS52016">
    <property type="entry name" value="TONB_DEPENDENT_REC_3"/>
    <property type="match status" value="1"/>
</dbReference>
<dbReference type="InterPro" id="IPR000531">
    <property type="entry name" value="Beta-barrel_TonB"/>
</dbReference>
<evidence type="ECO:0000313" key="17">
    <source>
        <dbReference type="EMBL" id="MDH7640367.1"/>
    </source>
</evidence>
<evidence type="ECO:0000256" key="8">
    <source>
        <dbReference type="ARBA" id="ARBA00023065"/>
    </source>
</evidence>
<evidence type="ECO:0000256" key="14">
    <source>
        <dbReference type="SAM" id="SignalP"/>
    </source>
</evidence>
<comment type="caution">
    <text evidence="17">The sequence shown here is derived from an EMBL/GenBank/DDBJ whole genome shotgun (WGS) entry which is preliminary data.</text>
</comment>
<comment type="subcellular location">
    <subcellularLocation>
        <location evidence="1 12">Cell outer membrane</location>
        <topology evidence="1 12">Multi-pass membrane protein</topology>
    </subcellularLocation>
</comment>
<comment type="similarity">
    <text evidence="12 13">Belongs to the TonB-dependent receptor family.</text>
</comment>
<evidence type="ECO:0000256" key="13">
    <source>
        <dbReference type="RuleBase" id="RU003357"/>
    </source>
</evidence>
<dbReference type="InterPro" id="IPR012910">
    <property type="entry name" value="Plug_dom"/>
</dbReference>
<keyword evidence="4" id="KW-0410">Iron transport</keyword>
<dbReference type="Gene3D" id="2.40.170.20">
    <property type="entry name" value="TonB-dependent receptor, beta-barrel domain"/>
    <property type="match status" value="1"/>
</dbReference>
<keyword evidence="9 13" id="KW-0798">TonB box</keyword>
<keyword evidence="2 12" id="KW-0813">Transport</keyword>
<dbReference type="Pfam" id="PF07715">
    <property type="entry name" value="Plug"/>
    <property type="match status" value="1"/>
</dbReference>